<sequence length="271" mass="30444">MAGAKHQRYPKTNSFFFNHKQSNTMNLFAIALVAASTLIGSTDTPTGDKKPATTIKYGEAQKAGNGMIRSFVRLDEKGNPTQVGVAISEATLSSLSTEMSHWILYPPREADKTLIKHIAFGWMPHGHEPDGVYNVPHFDCHFYFTSNEERDGIKPNDPRFVKNPDPAYLPKGLVRDAGVPQMGVHWVDPTSGEFQGKLFTTTFIYGALDGQVTFLEPMFTLDFLKKVQDEQIPVKQPEKVAQPGYYPTTYRYVYNAAEKQYEVTLENLVSR</sequence>
<dbReference type="EMBL" id="CAIT01000009">
    <property type="protein sequence ID" value="CCH56204.1"/>
    <property type="molecule type" value="Genomic_DNA"/>
</dbReference>
<keyword evidence="2" id="KW-1185">Reference proteome</keyword>
<dbReference type="STRING" id="1185876.BN8_05524"/>
<dbReference type="Proteomes" id="UP000009309">
    <property type="component" value="Unassembled WGS sequence"/>
</dbReference>
<reference evidence="1 2" key="1">
    <citation type="journal article" date="2012" name="J. Bacteriol.">
        <title>Genome Sequence of the Filamentous Bacterium Fibrisoma limi BUZ 3T.</title>
        <authorList>
            <person name="Filippini M."/>
            <person name="Qi W."/>
            <person name="Jaenicke S."/>
            <person name="Goesmann A."/>
            <person name="Smits T.H."/>
            <person name="Bagheri H.C."/>
        </authorList>
    </citation>
    <scope>NUCLEOTIDE SEQUENCE [LARGE SCALE GENOMIC DNA]</scope>
    <source>
        <strain evidence="2">BUZ 3T</strain>
    </source>
</reference>
<evidence type="ECO:0000313" key="2">
    <source>
        <dbReference type="Proteomes" id="UP000009309"/>
    </source>
</evidence>
<evidence type="ECO:0000313" key="1">
    <source>
        <dbReference type="EMBL" id="CCH56204.1"/>
    </source>
</evidence>
<dbReference type="InterPro" id="IPR033786">
    <property type="entry name" value="TTHB210-like"/>
</dbReference>
<dbReference type="AlphaFoldDB" id="I2GQM6"/>
<organism evidence="1 2">
    <name type="scientific">Fibrisoma limi BUZ 3</name>
    <dbReference type="NCBI Taxonomy" id="1185876"/>
    <lineage>
        <taxon>Bacteria</taxon>
        <taxon>Pseudomonadati</taxon>
        <taxon>Bacteroidota</taxon>
        <taxon>Cytophagia</taxon>
        <taxon>Cytophagales</taxon>
        <taxon>Spirosomataceae</taxon>
        <taxon>Fibrisoma</taxon>
    </lineage>
</organism>
<proteinExistence type="predicted"/>
<protein>
    <submittedName>
        <fullName evidence="1">Uncharacterized protein</fullName>
    </submittedName>
</protein>
<accession>I2GQM6</accession>
<comment type="caution">
    <text evidence="1">The sequence shown here is derived from an EMBL/GenBank/DDBJ whole genome shotgun (WGS) entry which is preliminary data.</text>
</comment>
<name>I2GQM6_9BACT</name>
<gene>
    <name evidence="1" type="ORF">BN8_05524</name>
</gene>
<dbReference type="CDD" id="cd11669">
    <property type="entry name" value="TTHB210-like"/>
    <property type="match status" value="1"/>
</dbReference>
<dbReference type="eggNOG" id="COG1917">
    <property type="taxonomic scope" value="Bacteria"/>
</dbReference>